<dbReference type="AlphaFoldDB" id="A0A8J5HJH8"/>
<reference evidence="1 2" key="1">
    <citation type="submission" date="2020-08" db="EMBL/GenBank/DDBJ databases">
        <title>Plant Genome Project.</title>
        <authorList>
            <person name="Zhang R.-G."/>
        </authorList>
    </citation>
    <scope>NUCLEOTIDE SEQUENCE [LARGE SCALE GENOMIC DNA]</scope>
    <source>
        <tissue evidence="1">Rhizome</tissue>
    </source>
</reference>
<evidence type="ECO:0000313" key="2">
    <source>
        <dbReference type="Proteomes" id="UP000734854"/>
    </source>
</evidence>
<gene>
    <name evidence="1" type="ORF">ZIOFF_017333</name>
</gene>
<dbReference type="EMBL" id="JACMSC010000005">
    <property type="protein sequence ID" value="KAG6520293.1"/>
    <property type="molecule type" value="Genomic_DNA"/>
</dbReference>
<protein>
    <submittedName>
        <fullName evidence="1">Uncharacterized protein</fullName>
    </submittedName>
</protein>
<comment type="caution">
    <text evidence="1">The sequence shown here is derived from an EMBL/GenBank/DDBJ whole genome shotgun (WGS) entry which is preliminary data.</text>
</comment>
<name>A0A8J5HJH8_ZINOF</name>
<evidence type="ECO:0000313" key="1">
    <source>
        <dbReference type="EMBL" id="KAG6520293.1"/>
    </source>
</evidence>
<keyword evidence="2" id="KW-1185">Reference proteome</keyword>
<dbReference type="Proteomes" id="UP000734854">
    <property type="component" value="Unassembled WGS sequence"/>
</dbReference>
<accession>A0A8J5HJH8</accession>
<organism evidence="1 2">
    <name type="scientific">Zingiber officinale</name>
    <name type="common">Ginger</name>
    <name type="synonym">Amomum zingiber</name>
    <dbReference type="NCBI Taxonomy" id="94328"/>
    <lineage>
        <taxon>Eukaryota</taxon>
        <taxon>Viridiplantae</taxon>
        <taxon>Streptophyta</taxon>
        <taxon>Embryophyta</taxon>
        <taxon>Tracheophyta</taxon>
        <taxon>Spermatophyta</taxon>
        <taxon>Magnoliopsida</taxon>
        <taxon>Liliopsida</taxon>
        <taxon>Zingiberales</taxon>
        <taxon>Zingiberaceae</taxon>
        <taxon>Zingiber</taxon>
    </lineage>
</organism>
<proteinExistence type="predicted"/>
<sequence>MYVIVEEKVLTGWNKKKFPLHCLTYTLIPKYYGEEYLQLPAPGCRKRCPPDQDDEAFEGAIAAICKMHPNADRQDVIRIQFLSFIEKKGKFSSPIAKRDARNPKNNVVSFPVSQTSNLHDLDSFKRNSKYKYAESVFQWEDLCFMGLDDADGSLLKHTSHSSIPIQELLRIIEDVPSADNPCVQCRHRERRPSWCTLTKIIYHVYILMKFIVSSNSKAFVCFGGWNGKGERSKKGAAARELVEGGY</sequence>